<dbReference type="Proteomes" id="UP001180020">
    <property type="component" value="Unassembled WGS sequence"/>
</dbReference>
<dbReference type="InterPro" id="IPR001005">
    <property type="entry name" value="SANT/Myb"/>
</dbReference>
<name>A0AAV9EZI9_ACOCL</name>
<proteinExistence type="predicted"/>
<accession>A0AAV9EZI9</accession>
<dbReference type="AlphaFoldDB" id="A0AAV9EZI9"/>
<dbReference type="PANTHER" id="PTHR14000:SF45">
    <property type="entry name" value="FINGER CCCH DOMAIN PROTEIN, PUTATIVE (DUF3755)-RELATED"/>
    <property type="match status" value="1"/>
</dbReference>
<keyword evidence="3" id="KW-1185">Reference proteome</keyword>
<feature type="region of interest" description="Disordered" evidence="1">
    <location>
        <begin position="1"/>
        <end position="38"/>
    </location>
</feature>
<dbReference type="EMBL" id="JAUJYO010000004">
    <property type="protein sequence ID" value="KAK1319161.1"/>
    <property type="molecule type" value="Genomic_DNA"/>
</dbReference>
<organism evidence="2 3">
    <name type="scientific">Acorus calamus</name>
    <name type="common">Sweet flag</name>
    <dbReference type="NCBI Taxonomy" id="4465"/>
    <lineage>
        <taxon>Eukaryota</taxon>
        <taxon>Viridiplantae</taxon>
        <taxon>Streptophyta</taxon>
        <taxon>Embryophyta</taxon>
        <taxon>Tracheophyta</taxon>
        <taxon>Spermatophyta</taxon>
        <taxon>Magnoliopsida</taxon>
        <taxon>Liliopsida</taxon>
        <taxon>Acoraceae</taxon>
        <taxon>Acorus</taxon>
    </lineage>
</organism>
<reference evidence="2" key="1">
    <citation type="journal article" date="2023" name="Nat. Commun.">
        <title>Diploid and tetraploid genomes of Acorus and the evolution of monocots.</title>
        <authorList>
            <person name="Ma L."/>
            <person name="Liu K.W."/>
            <person name="Li Z."/>
            <person name="Hsiao Y.Y."/>
            <person name="Qi Y."/>
            <person name="Fu T."/>
            <person name="Tang G.D."/>
            <person name="Zhang D."/>
            <person name="Sun W.H."/>
            <person name="Liu D.K."/>
            <person name="Li Y."/>
            <person name="Chen G.Z."/>
            <person name="Liu X.D."/>
            <person name="Liao X.Y."/>
            <person name="Jiang Y.T."/>
            <person name="Yu X."/>
            <person name="Hao Y."/>
            <person name="Huang J."/>
            <person name="Zhao X.W."/>
            <person name="Ke S."/>
            <person name="Chen Y.Y."/>
            <person name="Wu W.L."/>
            <person name="Hsu J.L."/>
            <person name="Lin Y.F."/>
            <person name="Huang M.D."/>
            <person name="Li C.Y."/>
            <person name="Huang L."/>
            <person name="Wang Z.W."/>
            <person name="Zhao X."/>
            <person name="Zhong W.Y."/>
            <person name="Peng D.H."/>
            <person name="Ahmad S."/>
            <person name="Lan S."/>
            <person name="Zhang J.S."/>
            <person name="Tsai W.C."/>
            <person name="Van de Peer Y."/>
            <person name="Liu Z.J."/>
        </authorList>
    </citation>
    <scope>NUCLEOTIDE SEQUENCE</scope>
    <source>
        <strain evidence="2">CP</strain>
    </source>
</reference>
<feature type="compositionally biased region" description="Gly residues" evidence="1">
    <location>
        <begin position="24"/>
        <end position="37"/>
    </location>
</feature>
<feature type="region of interest" description="Disordered" evidence="1">
    <location>
        <begin position="113"/>
        <end position="151"/>
    </location>
</feature>
<dbReference type="InterPro" id="IPR022228">
    <property type="entry name" value="DUF3755"/>
</dbReference>
<gene>
    <name evidence="2" type="ORF">QJS10_CPB04g01937</name>
</gene>
<sequence>MAASASPSGNPEGSRQRAAAGGAAATGGGGGGGGTNSGGAAVTADVAAVEKALKNSTGVVVHWTAEEQSILDEGLVKHGSVLPLALRYSKIALNLSRMTARDVALRVKWMSTRKDSHKRRKDDQNLSKKSKDKKERAVDPSAKSTHLGARQNVPPYALPVPIVDNDDEISNKEIGGPIGQLFEQNTQAFNQISANLTSLQISTSPAKIQENINLLCQARDNILSILNDMNDAPEIMKQMPPLPVKLNEELANSILPRSNMPPPRP</sequence>
<dbReference type="Pfam" id="PF12579">
    <property type="entry name" value="DUF3755"/>
    <property type="match status" value="1"/>
</dbReference>
<evidence type="ECO:0000256" key="1">
    <source>
        <dbReference type="SAM" id="MobiDB-lite"/>
    </source>
</evidence>
<evidence type="ECO:0000313" key="2">
    <source>
        <dbReference type="EMBL" id="KAK1319161.1"/>
    </source>
</evidence>
<comment type="caution">
    <text evidence="2">The sequence shown here is derived from an EMBL/GenBank/DDBJ whole genome shotgun (WGS) entry which is preliminary data.</text>
</comment>
<dbReference type="PANTHER" id="PTHR14000">
    <property type="entry name" value="FINGER CCCH DOMAIN PROTEIN, PUTATIVE (DUF3755)-RELATED"/>
    <property type="match status" value="1"/>
</dbReference>
<reference evidence="2" key="2">
    <citation type="submission" date="2023-06" db="EMBL/GenBank/DDBJ databases">
        <authorList>
            <person name="Ma L."/>
            <person name="Liu K.-W."/>
            <person name="Li Z."/>
            <person name="Hsiao Y.-Y."/>
            <person name="Qi Y."/>
            <person name="Fu T."/>
            <person name="Tang G."/>
            <person name="Zhang D."/>
            <person name="Sun W.-H."/>
            <person name="Liu D.-K."/>
            <person name="Li Y."/>
            <person name="Chen G.-Z."/>
            <person name="Liu X.-D."/>
            <person name="Liao X.-Y."/>
            <person name="Jiang Y.-T."/>
            <person name="Yu X."/>
            <person name="Hao Y."/>
            <person name="Huang J."/>
            <person name="Zhao X.-W."/>
            <person name="Ke S."/>
            <person name="Chen Y.-Y."/>
            <person name="Wu W.-L."/>
            <person name="Hsu J.-L."/>
            <person name="Lin Y.-F."/>
            <person name="Huang M.-D."/>
            <person name="Li C.-Y."/>
            <person name="Huang L."/>
            <person name="Wang Z.-W."/>
            <person name="Zhao X."/>
            <person name="Zhong W.-Y."/>
            <person name="Peng D.-H."/>
            <person name="Ahmad S."/>
            <person name="Lan S."/>
            <person name="Zhang J.-S."/>
            <person name="Tsai W.-C."/>
            <person name="Van De Peer Y."/>
            <person name="Liu Z.-J."/>
        </authorList>
    </citation>
    <scope>NUCLEOTIDE SEQUENCE</scope>
    <source>
        <strain evidence="2">CP</strain>
        <tissue evidence="2">Leaves</tissue>
    </source>
</reference>
<evidence type="ECO:0008006" key="4">
    <source>
        <dbReference type="Google" id="ProtNLM"/>
    </source>
</evidence>
<feature type="compositionally biased region" description="Polar residues" evidence="1">
    <location>
        <begin position="1"/>
        <end position="13"/>
    </location>
</feature>
<protein>
    <recommendedName>
        <fullName evidence="4">Myb-like domain-containing protein</fullName>
    </recommendedName>
</protein>
<evidence type="ECO:0000313" key="3">
    <source>
        <dbReference type="Proteomes" id="UP001180020"/>
    </source>
</evidence>
<dbReference type="CDD" id="cd00167">
    <property type="entry name" value="SANT"/>
    <property type="match status" value="1"/>
</dbReference>